<organism evidence="1 2">
    <name type="scientific">Nocardioides endophyticus</name>
    <dbReference type="NCBI Taxonomy" id="1353775"/>
    <lineage>
        <taxon>Bacteria</taxon>
        <taxon>Bacillati</taxon>
        <taxon>Actinomycetota</taxon>
        <taxon>Actinomycetes</taxon>
        <taxon>Propionibacteriales</taxon>
        <taxon>Nocardioidaceae</taxon>
        <taxon>Nocardioides</taxon>
    </lineage>
</organism>
<dbReference type="Proteomes" id="UP001499882">
    <property type="component" value="Unassembled WGS sequence"/>
</dbReference>
<dbReference type="RefSeq" id="WP_345530071.1">
    <property type="nucleotide sequence ID" value="NZ_BAABKN010000037.1"/>
</dbReference>
<sequence length="108" mass="11933">MLLRSGRGMAGYADDAVEPLTPVPRRPADTTEFFAERIELGLLQVGRRLDTVMTVLSPYRTTDDELHTAYVEAHDALGDLAATYTWVTLGRRPAPPARRAPRRRPSGG</sequence>
<reference evidence="2" key="1">
    <citation type="journal article" date="2019" name="Int. J. Syst. Evol. Microbiol.">
        <title>The Global Catalogue of Microorganisms (GCM) 10K type strain sequencing project: providing services to taxonomists for standard genome sequencing and annotation.</title>
        <authorList>
            <consortium name="The Broad Institute Genomics Platform"/>
            <consortium name="The Broad Institute Genome Sequencing Center for Infectious Disease"/>
            <person name="Wu L."/>
            <person name="Ma J."/>
        </authorList>
    </citation>
    <scope>NUCLEOTIDE SEQUENCE [LARGE SCALE GENOMIC DNA]</scope>
    <source>
        <strain evidence="2">JCM 18532</strain>
    </source>
</reference>
<comment type="caution">
    <text evidence="1">The sequence shown here is derived from an EMBL/GenBank/DDBJ whole genome shotgun (WGS) entry which is preliminary data.</text>
</comment>
<proteinExistence type="predicted"/>
<gene>
    <name evidence="1" type="ORF">GCM10023350_52120</name>
</gene>
<evidence type="ECO:0000313" key="1">
    <source>
        <dbReference type="EMBL" id="GAA4759552.1"/>
    </source>
</evidence>
<protein>
    <submittedName>
        <fullName evidence="1">Uncharacterized protein</fullName>
    </submittedName>
</protein>
<accession>A0ABP8ZL84</accession>
<name>A0ABP8ZL84_9ACTN</name>
<evidence type="ECO:0000313" key="2">
    <source>
        <dbReference type="Proteomes" id="UP001499882"/>
    </source>
</evidence>
<dbReference type="EMBL" id="BAABKN010000037">
    <property type="protein sequence ID" value="GAA4759552.1"/>
    <property type="molecule type" value="Genomic_DNA"/>
</dbReference>
<keyword evidence="2" id="KW-1185">Reference proteome</keyword>